<dbReference type="eggNOG" id="COG2239">
    <property type="taxonomic scope" value="Bacteria"/>
</dbReference>
<evidence type="ECO:0000256" key="6">
    <source>
        <dbReference type="ARBA" id="ARBA00022989"/>
    </source>
</evidence>
<gene>
    <name evidence="11" type="ORF">BN381_290113</name>
</gene>
<evidence type="ECO:0000256" key="4">
    <source>
        <dbReference type="ARBA" id="ARBA00022692"/>
    </source>
</evidence>
<dbReference type="InterPro" id="IPR036739">
    <property type="entry name" value="SLC41_membr_dom_sf"/>
</dbReference>
<proteinExistence type="inferred from homology"/>
<protein>
    <recommendedName>
        <fullName evidence="9">Magnesium transporter MgtE</fullName>
    </recommendedName>
</protein>
<dbReference type="NCBIfam" id="TIGR00400">
    <property type="entry name" value="mgtE"/>
    <property type="match status" value="1"/>
</dbReference>
<keyword evidence="3 9" id="KW-0813">Transport</keyword>
<comment type="subunit">
    <text evidence="9">Homodimer.</text>
</comment>
<evidence type="ECO:0000256" key="2">
    <source>
        <dbReference type="ARBA" id="ARBA00009749"/>
    </source>
</evidence>
<evidence type="ECO:0000256" key="3">
    <source>
        <dbReference type="ARBA" id="ARBA00022448"/>
    </source>
</evidence>
<feature type="transmembrane region" description="Helical" evidence="9">
    <location>
        <begin position="428"/>
        <end position="451"/>
    </location>
</feature>
<evidence type="ECO:0000256" key="9">
    <source>
        <dbReference type="RuleBase" id="RU362011"/>
    </source>
</evidence>
<keyword evidence="9" id="KW-0479">Metal-binding</keyword>
<dbReference type="GO" id="GO:0015095">
    <property type="term" value="F:magnesium ion transmembrane transporter activity"/>
    <property type="evidence" value="ECO:0007669"/>
    <property type="project" value="UniProtKB-UniRule"/>
</dbReference>
<dbReference type="SUPFAM" id="SSF161093">
    <property type="entry name" value="MgtE membrane domain-like"/>
    <property type="match status" value="1"/>
</dbReference>
<dbReference type="InterPro" id="IPR006667">
    <property type="entry name" value="SLC41_membr_dom"/>
</dbReference>
<name>R4YZA5_9ACTN</name>
<keyword evidence="5 9" id="KW-0460">Magnesium</keyword>
<dbReference type="InterPro" id="IPR000644">
    <property type="entry name" value="CBS_dom"/>
</dbReference>
<dbReference type="PANTHER" id="PTHR43773">
    <property type="entry name" value="MAGNESIUM TRANSPORTER MGTE"/>
    <property type="match status" value="1"/>
</dbReference>
<dbReference type="InterPro" id="IPR046342">
    <property type="entry name" value="CBS_dom_sf"/>
</dbReference>
<dbReference type="Gene3D" id="1.25.60.10">
    <property type="entry name" value="MgtE N-terminal domain-like"/>
    <property type="match status" value="1"/>
</dbReference>
<dbReference type="EMBL" id="CANL01000022">
    <property type="protein sequence ID" value="CCM63745.1"/>
    <property type="molecule type" value="Genomic_DNA"/>
</dbReference>
<dbReference type="PROSITE" id="PS51371">
    <property type="entry name" value="CBS"/>
    <property type="match status" value="2"/>
</dbReference>
<sequence>MAASLPNDPATAHVPIASLVRSEDTQALSDHLATMGMRDLVAELARLDDDAMGVAFRLLERDRAAEVFEALEPTYQQRLLGGLRADRVVHLIEELDPDDRVRLLDEVPAKVANRLLAALSPEELTLTTTLLGYPEESAGRLMSPEFVSLRAAMTVGEALAKIRTDGVDAETIYALPVLDDERHLIGVTGLRALVVTDRDNLVGDLMNTDVKFVSTHADQEVAARLVSTEGLIALPVVDAEQRLVGVLTVDDAMDVLAAEESEDAALQGARTPAKTPYLAMSVVSIARTRALWLLVLIVAAALTVNVLQVFEDSLAQVVALALFIPLLIDTGGNCGSQASTSMVRALAVADVRPEDVRRVVWREARVGLMLGLMLGAAAFVPVALIWEPNLALVVAATLVSICTWATMAGAALPFVARRLGIDPAVVSAPLITTLVDASGLLIYFGFANLILNI</sequence>
<dbReference type="AlphaFoldDB" id="R4YZA5"/>
<evidence type="ECO:0000256" key="7">
    <source>
        <dbReference type="ARBA" id="ARBA00023136"/>
    </source>
</evidence>
<evidence type="ECO:0000313" key="11">
    <source>
        <dbReference type="EMBL" id="CCM63745.1"/>
    </source>
</evidence>
<dbReference type="Pfam" id="PF00571">
    <property type="entry name" value="CBS"/>
    <property type="match status" value="2"/>
</dbReference>
<feature type="transmembrane region" description="Helical" evidence="9">
    <location>
        <begin position="313"/>
        <end position="332"/>
    </location>
</feature>
<accession>R4YZA5</accession>
<comment type="caution">
    <text evidence="11">The sequence shown here is derived from an EMBL/GenBank/DDBJ whole genome shotgun (WGS) entry which is preliminary data.</text>
</comment>
<dbReference type="PANTHER" id="PTHR43773:SF1">
    <property type="entry name" value="MAGNESIUM TRANSPORTER MGTE"/>
    <property type="match status" value="1"/>
</dbReference>
<dbReference type="Gene3D" id="3.10.580.10">
    <property type="entry name" value="CBS-domain"/>
    <property type="match status" value="1"/>
</dbReference>
<dbReference type="SMART" id="SM00116">
    <property type="entry name" value="CBS"/>
    <property type="match status" value="2"/>
</dbReference>
<organism evidence="11 12">
    <name type="scientific">Candidatus Neomicrothrix parvicella RN1</name>
    <dbReference type="NCBI Taxonomy" id="1229780"/>
    <lineage>
        <taxon>Bacteria</taxon>
        <taxon>Bacillati</taxon>
        <taxon>Actinomycetota</taxon>
        <taxon>Acidimicrobiia</taxon>
        <taxon>Acidimicrobiales</taxon>
        <taxon>Microthrixaceae</taxon>
        <taxon>Candidatus Neomicrothrix</taxon>
    </lineage>
</organism>
<keyword evidence="6 9" id="KW-1133">Transmembrane helix</keyword>
<dbReference type="InterPro" id="IPR006668">
    <property type="entry name" value="Mg_transptr_MgtE_intracell_dom"/>
</dbReference>
<dbReference type="SMART" id="SM00924">
    <property type="entry name" value="MgtE_N"/>
    <property type="match status" value="1"/>
</dbReference>
<dbReference type="RefSeq" id="WP_012226800.1">
    <property type="nucleotide sequence ID" value="NZ_HG422565.1"/>
</dbReference>
<dbReference type="Pfam" id="PF01769">
    <property type="entry name" value="MgtE"/>
    <property type="match status" value="1"/>
</dbReference>
<feature type="domain" description="CBS" evidence="10">
    <location>
        <begin position="206"/>
        <end position="262"/>
    </location>
</feature>
<evidence type="ECO:0000256" key="8">
    <source>
        <dbReference type="PROSITE-ProRule" id="PRU00703"/>
    </source>
</evidence>
<keyword evidence="4 9" id="KW-0812">Transmembrane</keyword>
<dbReference type="STRING" id="1229780.BN381_290113"/>
<keyword evidence="9" id="KW-1003">Cell membrane</keyword>
<dbReference type="Proteomes" id="UP000018291">
    <property type="component" value="Unassembled WGS sequence"/>
</dbReference>
<feature type="transmembrane region" description="Helical" evidence="9">
    <location>
        <begin position="392"/>
        <end position="416"/>
    </location>
</feature>
<evidence type="ECO:0000313" key="12">
    <source>
        <dbReference type="Proteomes" id="UP000018291"/>
    </source>
</evidence>
<dbReference type="InterPro" id="IPR038076">
    <property type="entry name" value="MgtE_N_sf"/>
</dbReference>
<keyword evidence="8" id="KW-0129">CBS domain</keyword>
<dbReference type="GO" id="GO:0005886">
    <property type="term" value="C:plasma membrane"/>
    <property type="evidence" value="ECO:0007669"/>
    <property type="project" value="UniProtKB-SubCell"/>
</dbReference>
<dbReference type="Gene3D" id="1.10.357.20">
    <property type="entry name" value="SLC41 divalent cation transporters, integral membrane domain"/>
    <property type="match status" value="1"/>
</dbReference>
<keyword evidence="7 9" id="KW-0472">Membrane</keyword>
<comment type="subcellular location">
    <subcellularLocation>
        <location evidence="9">Cell membrane</location>
        <topology evidence="9">Multi-pass membrane protein</topology>
    </subcellularLocation>
    <subcellularLocation>
        <location evidence="1">Membrane</location>
        <topology evidence="1">Multi-pass membrane protein</topology>
    </subcellularLocation>
</comment>
<dbReference type="CDD" id="cd04606">
    <property type="entry name" value="CBS_pair_Mg_transporter"/>
    <property type="match status" value="1"/>
</dbReference>
<dbReference type="Pfam" id="PF03448">
    <property type="entry name" value="MgtE_N"/>
    <property type="match status" value="1"/>
</dbReference>
<feature type="transmembrane region" description="Helical" evidence="9">
    <location>
        <begin position="366"/>
        <end position="386"/>
    </location>
</feature>
<dbReference type="OrthoDB" id="9790355at2"/>
<comment type="function">
    <text evidence="9">Acts as a magnesium transporter.</text>
</comment>
<dbReference type="SUPFAM" id="SSF54631">
    <property type="entry name" value="CBS-domain pair"/>
    <property type="match status" value="1"/>
</dbReference>
<reference evidence="11 12" key="1">
    <citation type="journal article" date="2013" name="ISME J.">
        <title>Metabolic model for the filamentous 'Candidatus Microthrix parvicella' based on genomic and metagenomic analyses.</title>
        <authorList>
            <person name="Jon McIlroy S."/>
            <person name="Kristiansen R."/>
            <person name="Albertsen M."/>
            <person name="Michael Karst S."/>
            <person name="Rossetti S."/>
            <person name="Lund Nielsen J."/>
            <person name="Tandoi V."/>
            <person name="James Seviour R."/>
            <person name="Nielsen P.H."/>
        </authorList>
    </citation>
    <scope>NUCLEOTIDE SEQUENCE [LARGE SCALE GENOMIC DNA]</scope>
    <source>
        <strain evidence="11 12">RN1</strain>
    </source>
</reference>
<feature type="domain" description="CBS" evidence="10">
    <location>
        <begin position="142"/>
        <end position="205"/>
    </location>
</feature>
<evidence type="ECO:0000256" key="5">
    <source>
        <dbReference type="ARBA" id="ARBA00022842"/>
    </source>
</evidence>
<evidence type="ECO:0000256" key="1">
    <source>
        <dbReference type="ARBA" id="ARBA00004141"/>
    </source>
</evidence>
<dbReference type="HOGENOM" id="CLU_037408_2_2_11"/>
<keyword evidence="12" id="KW-1185">Reference proteome</keyword>
<comment type="similarity">
    <text evidence="2 9">Belongs to the SLC41A transporter family.</text>
</comment>
<feature type="transmembrane region" description="Helical" evidence="9">
    <location>
        <begin position="290"/>
        <end position="307"/>
    </location>
</feature>
<dbReference type="SUPFAM" id="SSF158791">
    <property type="entry name" value="MgtE N-terminal domain-like"/>
    <property type="match status" value="1"/>
</dbReference>
<evidence type="ECO:0000259" key="10">
    <source>
        <dbReference type="PROSITE" id="PS51371"/>
    </source>
</evidence>
<dbReference type="InterPro" id="IPR006669">
    <property type="entry name" value="MgtE_transporter"/>
</dbReference>
<dbReference type="GO" id="GO:0046872">
    <property type="term" value="F:metal ion binding"/>
    <property type="evidence" value="ECO:0007669"/>
    <property type="project" value="UniProtKB-KW"/>
</dbReference>